<dbReference type="OrthoDB" id="9179113at2"/>
<dbReference type="RefSeq" id="WP_017022080.1">
    <property type="nucleotide sequence ID" value="NZ_CAWMPN010000008.1"/>
</dbReference>
<evidence type="ECO:0000313" key="2">
    <source>
        <dbReference type="EMBL" id="OCH22305.1"/>
    </source>
</evidence>
<comment type="caution">
    <text evidence="2">The sequence shown here is derived from an EMBL/GenBank/DDBJ whole genome shotgun (WGS) entry which is preliminary data.</text>
</comment>
<accession>A0A1B9P1X0</accession>
<evidence type="ECO:0000256" key="1">
    <source>
        <dbReference type="SAM" id="SignalP"/>
    </source>
</evidence>
<name>A0A1B9P1X0_ALILO</name>
<sequence>MSFKKSILLTISALLLSSCASVIPLTDKTTGEDLSHTTKPVYTLVNLHPDSNRLKLYSVNYQQDGLIPLCSQVDIISLNSKRLTFKVKSSDQQYTLDKHKSSPDFTAYLSHYFGTECNTSKVNALSTLDQQGIKDGIVKEGMTKEAVEYAIGFPPKHRTPSLDGNEWLYWKSRFNTFKVQFKDNVVSKIID</sequence>
<dbReference type="PROSITE" id="PS51257">
    <property type="entry name" value="PROKAR_LIPOPROTEIN"/>
    <property type="match status" value="1"/>
</dbReference>
<evidence type="ECO:0008006" key="4">
    <source>
        <dbReference type="Google" id="ProtNLM"/>
    </source>
</evidence>
<dbReference type="AlphaFoldDB" id="A0A1B9P1X0"/>
<evidence type="ECO:0000313" key="3">
    <source>
        <dbReference type="Proteomes" id="UP000093523"/>
    </source>
</evidence>
<dbReference type="STRING" id="688.A6E04_10710"/>
<feature type="signal peptide" evidence="1">
    <location>
        <begin position="1"/>
        <end position="20"/>
    </location>
</feature>
<dbReference type="Proteomes" id="UP000093523">
    <property type="component" value="Unassembled WGS sequence"/>
</dbReference>
<proteinExistence type="predicted"/>
<organism evidence="2 3">
    <name type="scientific">Aliivibrio logei</name>
    <name type="common">Vibrio logei</name>
    <dbReference type="NCBI Taxonomy" id="688"/>
    <lineage>
        <taxon>Bacteria</taxon>
        <taxon>Pseudomonadati</taxon>
        <taxon>Pseudomonadota</taxon>
        <taxon>Gammaproteobacteria</taxon>
        <taxon>Vibrionales</taxon>
        <taxon>Vibrionaceae</taxon>
        <taxon>Aliivibrio</taxon>
    </lineage>
</organism>
<feature type="chain" id="PRO_5008632404" description="Lipoprotein SmpA/OmlA domain-containing protein" evidence="1">
    <location>
        <begin position="21"/>
        <end position="191"/>
    </location>
</feature>
<protein>
    <recommendedName>
        <fullName evidence="4">Lipoprotein SmpA/OmlA domain-containing protein</fullName>
    </recommendedName>
</protein>
<dbReference type="EMBL" id="MAJU01000008">
    <property type="protein sequence ID" value="OCH22305.1"/>
    <property type="molecule type" value="Genomic_DNA"/>
</dbReference>
<gene>
    <name evidence="2" type="ORF">A6E04_10710</name>
</gene>
<reference evidence="2 3" key="1">
    <citation type="submission" date="2016-06" db="EMBL/GenBank/DDBJ databases">
        <authorList>
            <person name="Kjaerup R.B."/>
            <person name="Dalgaard T.S."/>
            <person name="Juul-Madsen H.R."/>
        </authorList>
    </citation>
    <scope>NUCLEOTIDE SEQUENCE [LARGE SCALE GENOMIC DNA]</scope>
    <source>
        <strain evidence="2 3">1S159</strain>
    </source>
</reference>
<keyword evidence="1" id="KW-0732">Signal</keyword>